<evidence type="ECO:0000256" key="1">
    <source>
        <dbReference type="SAM" id="SignalP"/>
    </source>
</evidence>
<feature type="chain" id="PRO_5047408144" evidence="1">
    <location>
        <begin position="23"/>
        <end position="152"/>
    </location>
</feature>
<evidence type="ECO:0000313" key="3">
    <source>
        <dbReference type="Proteomes" id="UP000670527"/>
    </source>
</evidence>
<organism evidence="2 3">
    <name type="scientific">Hymenobacter defluvii</name>
    <dbReference type="NCBI Taxonomy" id="2054411"/>
    <lineage>
        <taxon>Bacteria</taxon>
        <taxon>Pseudomonadati</taxon>
        <taxon>Bacteroidota</taxon>
        <taxon>Cytophagia</taxon>
        <taxon>Cytophagales</taxon>
        <taxon>Hymenobacteraceae</taxon>
        <taxon>Hymenobacter</taxon>
    </lineage>
</organism>
<feature type="signal peptide" evidence="1">
    <location>
        <begin position="1"/>
        <end position="22"/>
    </location>
</feature>
<name>A0ABS3THH0_9BACT</name>
<gene>
    <name evidence="2" type="ORF">J4D97_20775</name>
</gene>
<evidence type="ECO:0000313" key="2">
    <source>
        <dbReference type="EMBL" id="MBO3273097.1"/>
    </source>
</evidence>
<dbReference type="PROSITE" id="PS51257">
    <property type="entry name" value="PROKAR_LIPOPROTEIN"/>
    <property type="match status" value="1"/>
</dbReference>
<dbReference type="RefSeq" id="WP_208309244.1">
    <property type="nucleotide sequence ID" value="NZ_JAGETX010000024.1"/>
</dbReference>
<protein>
    <submittedName>
        <fullName evidence="2">Uncharacterized protein</fullName>
    </submittedName>
</protein>
<accession>A0ABS3THH0</accession>
<proteinExistence type="predicted"/>
<reference evidence="2 3" key="1">
    <citation type="submission" date="2021-03" db="EMBL/GenBank/DDBJ databases">
        <authorList>
            <person name="Kim M.K."/>
        </authorList>
    </citation>
    <scope>NUCLEOTIDE SEQUENCE [LARGE SCALE GENOMIC DNA]</scope>
    <source>
        <strain evidence="2 3">BT507</strain>
    </source>
</reference>
<dbReference type="EMBL" id="JAGETX010000024">
    <property type="protein sequence ID" value="MBO3273097.1"/>
    <property type="molecule type" value="Genomic_DNA"/>
</dbReference>
<keyword evidence="3" id="KW-1185">Reference proteome</keyword>
<comment type="caution">
    <text evidence="2">The sequence shown here is derived from an EMBL/GenBank/DDBJ whole genome shotgun (WGS) entry which is preliminary data.</text>
</comment>
<sequence>MKNTLYLVLLGLAGCGSPSTPAADPRIAQVQTLHKELLAIETPFSETENQILELEKEVKKISANGSMELDKGLPSRRREFASLVAASEASISTLNQLDPAKSQDATQAQLIGQTLEREQAMVKRANELVEKNRTWLGFFQKTAAYRDSIKNQ</sequence>
<keyword evidence="1" id="KW-0732">Signal</keyword>
<dbReference type="Proteomes" id="UP000670527">
    <property type="component" value="Unassembled WGS sequence"/>
</dbReference>